<dbReference type="EMBL" id="SNZK01000006">
    <property type="protein sequence ID" value="TDR52916.1"/>
    <property type="molecule type" value="Genomic_DNA"/>
</dbReference>
<gene>
    <name evidence="1" type="ORF">DFP96_106123</name>
</gene>
<dbReference type="Proteomes" id="UP000295558">
    <property type="component" value="Unassembled WGS sequence"/>
</dbReference>
<reference evidence="1 2" key="1">
    <citation type="submission" date="2019-03" db="EMBL/GenBank/DDBJ databases">
        <title>Genomic Encyclopedia of Type Strains, Phase III (KMG-III): the genomes of soil and plant-associated and newly described type strains.</title>
        <authorList>
            <person name="Whitman W."/>
        </authorList>
    </citation>
    <scope>NUCLEOTIDE SEQUENCE [LARGE SCALE GENOMIC DNA]</scope>
    <source>
        <strain evidence="1 2">CECT 7972</strain>
    </source>
</reference>
<dbReference type="AlphaFoldDB" id="A0A4V3DPM7"/>
<name>A0A4V3DPM7_9LIST</name>
<comment type="caution">
    <text evidence="1">The sequence shown here is derived from an EMBL/GenBank/DDBJ whole genome shotgun (WGS) entry which is preliminary data.</text>
</comment>
<proteinExistence type="predicted"/>
<protein>
    <submittedName>
        <fullName evidence="1">Uncharacterized protein</fullName>
    </submittedName>
</protein>
<evidence type="ECO:0000313" key="1">
    <source>
        <dbReference type="EMBL" id="TDR52916.1"/>
    </source>
</evidence>
<sequence>MGKIEGIVKMTDELEFDLIPNAKSVYEVTFDWAYSEDGPEDLLAICGNDVATIIMDFDKHLEAVLKERGTLYHVYGHQIFVPFPSLRDATFLIEGFYVNKGVEYMTVFLMKECQPKLDKVQLKKKHEWNLAFYLQDDAVALFLMDDQRVALVCAQNDAVAEDFNAVLRKRMAGERVPLIDEIEEAPMLEIPEELLSDFKLPPSSQFNQVTGQLLSDPSIVKASRARVEIDAIHDEELVQVIVTEDLDDFFKKEKIPFEKQNGWLVSGAIPKAKREAVLSKCHNESLTDISYLFYGSEPTVTYEKKQNQSFWNKLLTSYYYPVFELNEDGKCIVLVMDGQVAVCLE</sequence>
<dbReference type="RefSeq" id="WP_036069479.1">
    <property type="nucleotide sequence ID" value="NZ_SNZK01000006.1"/>
</dbReference>
<accession>A0A4V3DPM7</accession>
<organism evidence="1 2">
    <name type="scientific">Listeria rocourtiae</name>
    <dbReference type="NCBI Taxonomy" id="647910"/>
    <lineage>
        <taxon>Bacteria</taxon>
        <taxon>Bacillati</taxon>
        <taxon>Bacillota</taxon>
        <taxon>Bacilli</taxon>
        <taxon>Bacillales</taxon>
        <taxon>Listeriaceae</taxon>
        <taxon>Listeria</taxon>
    </lineage>
</organism>
<dbReference type="OrthoDB" id="2361231at2"/>
<evidence type="ECO:0000313" key="2">
    <source>
        <dbReference type="Proteomes" id="UP000295558"/>
    </source>
</evidence>
<keyword evidence="2" id="KW-1185">Reference proteome</keyword>
<dbReference type="STRING" id="1265846.PROCOU_03029"/>